<dbReference type="AlphaFoldDB" id="A0A672J9D7"/>
<evidence type="ECO:0000313" key="2">
    <source>
        <dbReference type="Ensembl" id="ENSSFAP00005050791.1"/>
    </source>
</evidence>
<organism evidence="2 3">
    <name type="scientific">Salarias fasciatus</name>
    <name type="common">Jewelled blenny</name>
    <name type="synonym">Blennius fasciatus</name>
    <dbReference type="NCBI Taxonomy" id="181472"/>
    <lineage>
        <taxon>Eukaryota</taxon>
        <taxon>Metazoa</taxon>
        <taxon>Chordata</taxon>
        <taxon>Craniata</taxon>
        <taxon>Vertebrata</taxon>
        <taxon>Euteleostomi</taxon>
        <taxon>Actinopterygii</taxon>
        <taxon>Neopterygii</taxon>
        <taxon>Teleostei</taxon>
        <taxon>Neoteleostei</taxon>
        <taxon>Acanthomorphata</taxon>
        <taxon>Ovalentaria</taxon>
        <taxon>Blenniimorphae</taxon>
        <taxon>Blenniiformes</taxon>
        <taxon>Blennioidei</taxon>
        <taxon>Blenniidae</taxon>
        <taxon>Salariinae</taxon>
        <taxon>Salarias</taxon>
    </lineage>
</organism>
<dbReference type="Proteomes" id="UP000472267">
    <property type="component" value="Chromosome 7"/>
</dbReference>
<reference evidence="2" key="3">
    <citation type="submission" date="2025-09" db="UniProtKB">
        <authorList>
            <consortium name="Ensembl"/>
        </authorList>
    </citation>
    <scope>IDENTIFICATION</scope>
</reference>
<dbReference type="PANTHER" id="PTHR47027:SF8">
    <property type="entry name" value="RIBONUCLEASE H"/>
    <property type="match status" value="1"/>
</dbReference>
<dbReference type="InParanoid" id="A0A672J9D7"/>
<reference evidence="2" key="1">
    <citation type="submission" date="2019-06" db="EMBL/GenBank/DDBJ databases">
        <authorList>
            <consortium name="Wellcome Sanger Institute Data Sharing"/>
        </authorList>
    </citation>
    <scope>NUCLEOTIDE SEQUENCE [LARGE SCALE GENOMIC DNA]</scope>
</reference>
<dbReference type="Ensembl" id="ENSSFAT00005052432.1">
    <property type="protein sequence ID" value="ENSSFAP00005050791.1"/>
    <property type="gene ID" value="ENSSFAG00005024476.1"/>
</dbReference>
<dbReference type="Pfam" id="PF00078">
    <property type="entry name" value="RVT_1"/>
    <property type="match status" value="1"/>
</dbReference>
<dbReference type="OMA" id="TENGDCC"/>
<reference evidence="2" key="2">
    <citation type="submission" date="2025-08" db="UniProtKB">
        <authorList>
            <consortium name="Ensembl"/>
        </authorList>
    </citation>
    <scope>IDENTIFICATION</scope>
</reference>
<name>A0A672J9D7_SALFA</name>
<protein>
    <recommendedName>
        <fullName evidence="1">Reverse transcriptase domain-containing protein</fullName>
    </recommendedName>
</protein>
<evidence type="ECO:0000259" key="1">
    <source>
        <dbReference type="Pfam" id="PF00078"/>
    </source>
</evidence>
<accession>A0A672J9D7</accession>
<sequence length="211" mass="23772">MLRASVCVCVCVCAVAYSQRRRKTFLFPEVGESRMHLPTIVSPCLFTLYSEQVMRKAELEEFGVRSRGQMITDMRYADDTLLIVEGGKNPSDALKKLDNAGKKRCLTLNSKKTKAMLTGRRLIILTVEINGEEIGTVSKFKYLGSVKTENGDCCPDIKAHIAMGKKRMRDLTPIWKDRGVRKAVKLRIIRALVWPVITCGSEARTIKKSRC</sequence>
<proteinExistence type="predicted"/>
<keyword evidence="3" id="KW-1185">Reference proteome</keyword>
<feature type="domain" description="Reverse transcriptase" evidence="1">
    <location>
        <begin position="40"/>
        <end position="144"/>
    </location>
</feature>
<evidence type="ECO:0000313" key="3">
    <source>
        <dbReference type="Proteomes" id="UP000472267"/>
    </source>
</evidence>
<dbReference type="InterPro" id="IPR000477">
    <property type="entry name" value="RT_dom"/>
</dbReference>
<dbReference type="PANTHER" id="PTHR47027">
    <property type="entry name" value="REVERSE TRANSCRIPTASE DOMAIN-CONTAINING PROTEIN"/>
    <property type="match status" value="1"/>
</dbReference>